<dbReference type="InterPro" id="IPR013103">
    <property type="entry name" value="RVT_2"/>
</dbReference>
<accession>A0ABM4WN28</accession>
<keyword evidence="2" id="KW-1185">Reference proteome</keyword>
<protein>
    <submittedName>
        <fullName evidence="3">Uncharacterized mitochondrial protein AtMg00810-like</fullName>
    </submittedName>
</protein>
<evidence type="ECO:0000259" key="1">
    <source>
        <dbReference type="Pfam" id="PF07727"/>
    </source>
</evidence>
<dbReference type="CDD" id="cd09272">
    <property type="entry name" value="RNase_HI_RT_Ty1"/>
    <property type="match status" value="1"/>
</dbReference>
<dbReference type="PANTHER" id="PTHR11439">
    <property type="entry name" value="GAG-POL-RELATED RETROTRANSPOSON"/>
    <property type="match status" value="1"/>
</dbReference>
<dbReference type="Pfam" id="PF07727">
    <property type="entry name" value="RVT_2"/>
    <property type="match status" value="1"/>
</dbReference>
<sequence length="192" mass="21600">MISQFEMTDLGLMSYFLGIEVHQLDDGIFISQRKYASDILKKFKMDMAKPMMTLVEEKLKLTKDGTGDFVDATYFRRLVGSLSDWAGDTIQRRSTSGYAFSLGSSVFSWFSKKQQVVALSTAEAEYMAATSSATQIAMGNMQLVKTCEICKEISHPTDGRLMPQEENAEQLNMAGNMPTLRMQYDPYSNTEL</sequence>
<gene>
    <name evidence="3" type="primary">LOC140035727</name>
</gene>
<organism evidence="2 3">
    <name type="scientific">Coffea arabica</name>
    <name type="common">Arabian coffee</name>
    <dbReference type="NCBI Taxonomy" id="13443"/>
    <lineage>
        <taxon>Eukaryota</taxon>
        <taxon>Viridiplantae</taxon>
        <taxon>Streptophyta</taxon>
        <taxon>Embryophyta</taxon>
        <taxon>Tracheophyta</taxon>
        <taxon>Spermatophyta</taxon>
        <taxon>Magnoliopsida</taxon>
        <taxon>eudicotyledons</taxon>
        <taxon>Gunneridae</taxon>
        <taxon>Pentapetalae</taxon>
        <taxon>asterids</taxon>
        <taxon>lamiids</taxon>
        <taxon>Gentianales</taxon>
        <taxon>Rubiaceae</taxon>
        <taxon>Ixoroideae</taxon>
        <taxon>Gardenieae complex</taxon>
        <taxon>Bertiereae - Coffeeae clade</taxon>
        <taxon>Coffeeae</taxon>
        <taxon>Coffea</taxon>
    </lineage>
</organism>
<dbReference type="GeneID" id="140035727"/>
<feature type="domain" description="Reverse transcriptase Ty1/copia-type" evidence="1">
    <location>
        <begin position="1"/>
        <end position="53"/>
    </location>
</feature>
<name>A0ABM4WN28_COFAR</name>
<evidence type="ECO:0000313" key="3">
    <source>
        <dbReference type="RefSeq" id="XP_071933176.1"/>
    </source>
</evidence>
<evidence type="ECO:0000313" key="2">
    <source>
        <dbReference type="Proteomes" id="UP001652660"/>
    </source>
</evidence>
<dbReference type="Proteomes" id="UP001652660">
    <property type="component" value="Chromosome 2c"/>
</dbReference>
<dbReference type="PANTHER" id="PTHR11439:SF517">
    <property type="entry name" value="CYSTEINE-RICH RLK (RECEPTOR-LIKE PROTEIN KINASE) 8"/>
    <property type="match status" value="1"/>
</dbReference>
<reference evidence="3" key="1">
    <citation type="submission" date="2025-08" db="UniProtKB">
        <authorList>
            <consortium name="RefSeq"/>
        </authorList>
    </citation>
    <scope>IDENTIFICATION</scope>
    <source>
        <tissue evidence="3">Leaves</tissue>
    </source>
</reference>
<proteinExistence type="predicted"/>
<dbReference type="RefSeq" id="XP_071933176.1">
    <property type="nucleotide sequence ID" value="XM_072077075.1"/>
</dbReference>